<dbReference type="InterPro" id="IPR059009">
    <property type="entry name" value="Znf_C2H2_17_1st"/>
</dbReference>
<comment type="caution">
    <text evidence="3">The sequence shown here is derived from an EMBL/GenBank/DDBJ whole genome shotgun (WGS) entry which is preliminary data.</text>
</comment>
<dbReference type="AlphaFoldDB" id="A0AAN6Z2Y7"/>
<dbReference type="Pfam" id="PF26176">
    <property type="entry name" value="zf_C2H2_17_2"/>
    <property type="match status" value="1"/>
</dbReference>
<reference evidence="3" key="2">
    <citation type="submission" date="2023-05" db="EMBL/GenBank/DDBJ databases">
        <authorList>
            <consortium name="Lawrence Berkeley National Laboratory"/>
            <person name="Steindorff A."/>
            <person name="Hensen N."/>
            <person name="Bonometti L."/>
            <person name="Westerberg I."/>
            <person name="Brannstrom I.O."/>
            <person name="Guillou S."/>
            <person name="Cros-Aarteil S."/>
            <person name="Calhoun S."/>
            <person name="Haridas S."/>
            <person name="Kuo A."/>
            <person name="Mondo S."/>
            <person name="Pangilinan J."/>
            <person name="Riley R."/>
            <person name="Labutti K."/>
            <person name="Andreopoulos B."/>
            <person name="Lipzen A."/>
            <person name="Chen C."/>
            <person name="Yanf M."/>
            <person name="Daum C."/>
            <person name="Ng V."/>
            <person name="Clum A."/>
            <person name="Ohm R."/>
            <person name="Martin F."/>
            <person name="Silar P."/>
            <person name="Natvig D."/>
            <person name="Lalanne C."/>
            <person name="Gautier V."/>
            <person name="Ament-Velasquez S.L."/>
            <person name="Kruys A."/>
            <person name="Hutchinson M.I."/>
            <person name="Powell A.J."/>
            <person name="Barry K."/>
            <person name="Miller A.N."/>
            <person name="Grigoriev I.V."/>
            <person name="Debuchy R."/>
            <person name="Gladieux P."/>
            <person name="Thoren M.H."/>
            <person name="Johannesson H."/>
        </authorList>
    </citation>
    <scope>NUCLEOTIDE SEQUENCE</scope>
    <source>
        <strain evidence="3">CBS 731.68</strain>
    </source>
</reference>
<feature type="region of interest" description="Disordered" evidence="1">
    <location>
        <begin position="276"/>
        <end position="331"/>
    </location>
</feature>
<reference evidence="3" key="1">
    <citation type="journal article" date="2023" name="Mol. Phylogenet. Evol.">
        <title>Genome-scale phylogeny and comparative genomics of the fungal order Sordariales.</title>
        <authorList>
            <person name="Hensen N."/>
            <person name="Bonometti L."/>
            <person name="Westerberg I."/>
            <person name="Brannstrom I.O."/>
            <person name="Guillou S."/>
            <person name="Cros-Aarteil S."/>
            <person name="Calhoun S."/>
            <person name="Haridas S."/>
            <person name="Kuo A."/>
            <person name="Mondo S."/>
            <person name="Pangilinan J."/>
            <person name="Riley R."/>
            <person name="LaButti K."/>
            <person name="Andreopoulos B."/>
            <person name="Lipzen A."/>
            <person name="Chen C."/>
            <person name="Yan M."/>
            <person name="Daum C."/>
            <person name="Ng V."/>
            <person name="Clum A."/>
            <person name="Steindorff A."/>
            <person name="Ohm R.A."/>
            <person name="Martin F."/>
            <person name="Silar P."/>
            <person name="Natvig D.O."/>
            <person name="Lalanne C."/>
            <person name="Gautier V."/>
            <person name="Ament-Velasquez S.L."/>
            <person name="Kruys A."/>
            <person name="Hutchinson M.I."/>
            <person name="Powell A.J."/>
            <person name="Barry K."/>
            <person name="Miller A.N."/>
            <person name="Grigoriev I.V."/>
            <person name="Debuchy R."/>
            <person name="Gladieux P."/>
            <person name="Hiltunen Thoren M."/>
            <person name="Johannesson H."/>
        </authorList>
    </citation>
    <scope>NUCLEOTIDE SEQUENCE</scope>
    <source>
        <strain evidence="3">CBS 731.68</strain>
    </source>
</reference>
<protein>
    <recommendedName>
        <fullName evidence="2">C2H2-type domain-containing protein</fullName>
    </recommendedName>
</protein>
<dbReference type="GeneID" id="87824181"/>
<dbReference type="SMART" id="SM00355">
    <property type="entry name" value="ZnF_C2H2"/>
    <property type="match status" value="2"/>
</dbReference>
<feature type="compositionally biased region" description="Polar residues" evidence="1">
    <location>
        <begin position="153"/>
        <end position="172"/>
    </location>
</feature>
<evidence type="ECO:0000313" key="3">
    <source>
        <dbReference type="EMBL" id="KAK4123052.1"/>
    </source>
</evidence>
<feature type="region of interest" description="Disordered" evidence="1">
    <location>
        <begin position="488"/>
        <end position="554"/>
    </location>
</feature>
<dbReference type="InterPro" id="IPR013087">
    <property type="entry name" value="Znf_C2H2_type"/>
</dbReference>
<dbReference type="InterPro" id="IPR059095">
    <property type="entry name" value="Znf_C2H2_17_2nd"/>
</dbReference>
<name>A0AAN6Z2Y7_9PEZI</name>
<feature type="region of interest" description="Disordered" evidence="1">
    <location>
        <begin position="144"/>
        <end position="179"/>
    </location>
</feature>
<feature type="compositionally biased region" description="Polar residues" evidence="1">
    <location>
        <begin position="301"/>
        <end position="325"/>
    </location>
</feature>
<evidence type="ECO:0000259" key="2">
    <source>
        <dbReference type="SMART" id="SM00355"/>
    </source>
</evidence>
<evidence type="ECO:0000256" key="1">
    <source>
        <dbReference type="SAM" id="MobiDB-lite"/>
    </source>
</evidence>
<accession>A0AAN6Z2Y7</accession>
<sequence>MSMDEASPAGFTKDENCSMAGSIMYFPLDLDDFATPASDSIWNQLGTNDYSFAQPNMLASNASGMFSYCHTGPADLAGSSWDTTVEGSQNFPELADAGDYYTGEAEDFVLPFGQNTPKPDHLDAADDFQARWTPAVAVESKALKAEPMRRGASRSSTGSHKNRNAKVTAQSVKKSRPRVQSILSQASSQMSKLDMSGNTSAYGQGRIMDVQQYLAQDLDTLSVSPQVNGAAFYPGLVHFPDGLPYTGDLGAAVAQHVNPQIFDAGLVAASPHSWGSLSPVDSRMSSPGLQDGSDDVWSAVPSASSPGESQTSNSPALPGQSPSMNRKSDVSHYVNTEDHLHGNLMPAMGEDGFALPHSAFGSRRLSGEGESARDHYLYKNAFPQADGLFHCPWEGQASCNHKPEKLKCNYDKFVDSHLKPYRCKVEGCQNARFSSTACLLRHEREAHAMHGHGEKPYLCTYEGCERSVAGHGFPRQWNLRDHMRRVHNDNGTTVQPASPPPSGPSTSARGRKRKSDAQEKQPMQDKSSSRKSATKAAAETVASAPKQPEPNPQVEEWYEHQKALQAFMQSCTQPDDPQTLQYIKDAQEHLNAMGKISHGLVQGSHRRSWRG</sequence>
<dbReference type="RefSeq" id="XP_062646823.1">
    <property type="nucleotide sequence ID" value="XM_062787411.1"/>
</dbReference>
<evidence type="ECO:0000313" key="4">
    <source>
        <dbReference type="Proteomes" id="UP001302602"/>
    </source>
</evidence>
<organism evidence="3 4">
    <name type="scientific">Parathielavia appendiculata</name>
    <dbReference type="NCBI Taxonomy" id="2587402"/>
    <lineage>
        <taxon>Eukaryota</taxon>
        <taxon>Fungi</taxon>
        <taxon>Dikarya</taxon>
        <taxon>Ascomycota</taxon>
        <taxon>Pezizomycotina</taxon>
        <taxon>Sordariomycetes</taxon>
        <taxon>Sordariomycetidae</taxon>
        <taxon>Sordariales</taxon>
        <taxon>Chaetomiaceae</taxon>
        <taxon>Parathielavia</taxon>
    </lineage>
</organism>
<proteinExistence type="predicted"/>
<feature type="compositionally biased region" description="Low complexity" evidence="1">
    <location>
        <begin position="530"/>
        <end position="544"/>
    </location>
</feature>
<keyword evidence="4" id="KW-1185">Reference proteome</keyword>
<feature type="domain" description="C2H2-type" evidence="2">
    <location>
        <begin position="421"/>
        <end position="447"/>
    </location>
</feature>
<dbReference type="Gene3D" id="3.30.160.60">
    <property type="entry name" value="Classic Zinc Finger"/>
    <property type="match status" value="1"/>
</dbReference>
<gene>
    <name evidence="3" type="ORF">N657DRAFT_445859</name>
</gene>
<dbReference type="Proteomes" id="UP001302602">
    <property type="component" value="Unassembled WGS sequence"/>
</dbReference>
<feature type="domain" description="C2H2-type" evidence="2">
    <location>
        <begin position="457"/>
        <end position="487"/>
    </location>
</feature>
<dbReference type="Pfam" id="PF26177">
    <property type="entry name" value="zf_C2H2_17_1st"/>
    <property type="match status" value="1"/>
</dbReference>
<dbReference type="EMBL" id="MU853229">
    <property type="protein sequence ID" value="KAK4123052.1"/>
    <property type="molecule type" value="Genomic_DNA"/>
</dbReference>